<dbReference type="EMBL" id="CP121196">
    <property type="protein sequence ID" value="XBH15699.1"/>
    <property type="molecule type" value="Genomic_DNA"/>
</dbReference>
<evidence type="ECO:0000259" key="4">
    <source>
        <dbReference type="PROSITE" id="PS51898"/>
    </source>
</evidence>
<dbReference type="InterPro" id="IPR010998">
    <property type="entry name" value="Integrase_recombinase_N"/>
</dbReference>
<dbReference type="RefSeq" id="WP_348260933.1">
    <property type="nucleotide sequence ID" value="NZ_CP121196.1"/>
</dbReference>
<dbReference type="GO" id="GO:0003677">
    <property type="term" value="F:DNA binding"/>
    <property type="evidence" value="ECO:0007669"/>
    <property type="project" value="UniProtKB-KW"/>
</dbReference>
<organism evidence="5">
    <name type="scientific">Telmatobacter sp. DSM 110680</name>
    <dbReference type="NCBI Taxonomy" id="3036704"/>
    <lineage>
        <taxon>Bacteria</taxon>
        <taxon>Pseudomonadati</taxon>
        <taxon>Acidobacteriota</taxon>
        <taxon>Terriglobia</taxon>
        <taxon>Terriglobales</taxon>
        <taxon>Acidobacteriaceae</taxon>
        <taxon>Telmatobacter</taxon>
    </lineage>
</organism>
<dbReference type="SUPFAM" id="SSF56349">
    <property type="entry name" value="DNA breaking-rejoining enzymes"/>
    <property type="match status" value="1"/>
</dbReference>
<evidence type="ECO:0000256" key="2">
    <source>
        <dbReference type="ARBA" id="ARBA00023125"/>
    </source>
</evidence>
<proteinExistence type="inferred from homology"/>
<dbReference type="Pfam" id="PF00589">
    <property type="entry name" value="Phage_integrase"/>
    <property type="match status" value="1"/>
</dbReference>
<reference evidence="5" key="1">
    <citation type="submission" date="2023-03" db="EMBL/GenBank/DDBJ databases">
        <title>Edaphobacter sp.</title>
        <authorList>
            <person name="Huber K.J."/>
            <person name="Papendorf J."/>
            <person name="Pilke C."/>
            <person name="Bunk B."/>
            <person name="Sproeer C."/>
            <person name="Pester M."/>
        </authorList>
    </citation>
    <scope>NUCLEOTIDE SEQUENCE</scope>
    <source>
        <strain evidence="5">DSM 110680</strain>
    </source>
</reference>
<dbReference type="CDD" id="cd00796">
    <property type="entry name" value="INT_Rci_Hp1_C"/>
    <property type="match status" value="1"/>
</dbReference>
<evidence type="ECO:0000256" key="1">
    <source>
        <dbReference type="ARBA" id="ARBA00008857"/>
    </source>
</evidence>
<dbReference type="Gene3D" id="1.10.150.130">
    <property type="match status" value="1"/>
</dbReference>
<keyword evidence="2" id="KW-0238">DNA-binding</keyword>
<dbReference type="InterPro" id="IPR050090">
    <property type="entry name" value="Tyrosine_recombinase_XerCD"/>
</dbReference>
<accession>A0AAU7DEE3</accession>
<evidence type="ECO:0000313" key="5">
    <source>
        <dbReference type="EMBL" id="XBH15699.1"/>
    </source>
</evidence>
<dbReference type="GO" id="GO:0015074">
    <property type="term" value="P:DNA integration"/>
    <property type="evidence" value="ECO:0007669"/>
    <property type="project" value="InterPro"/>
</dbReference>
<comment type="similarity">
    <text evidence="1">Belongs to the 'phage' integrase family.</text>
</comment>
<dbReference type="PROSITE" id="PS51898">
    <property type="entry name" value="TYR_RECOMBINASE"/>
    <property type="match status" value="1"/>
</dbReference>
<dbReference type="InterPro" id="IPR011010">
    <property type="entry name" value="DNA_brk_join_enz"/>
</dbReference>
<dbReference type="PANTHER" id="PTHR30349">
    <property type="entry name" value="PHAGE INTEGRASE-RELATED"/>
    <property type="match status" value="1"/>
</dbReference>
<evidence type="ECO:0000256" key="3">
    <source>
        <dbReference type="ARBA" id="ARBA00023172"/>
    </source>
</evidence>
<sequence length="347" mass="39750">MAKREIKKVRGVFERPKSSGVWWINYYAEGVQHRECIGTRGDAIDAYRDRKATARRGRKLPDLRHGRLTLSSLVDDALEYAKAHNSRYRDYASKASIVCAEFGPRIASSIKPQEIDSWLTRRFKTPATSNRYRAFLSLVWKQAMINGNAESNPARLVRQRKEPPGRVRFLSYEEYDRLYKAIERQCPEHLAEFIVSVHTGMRLSEQYTTSWNQVDLDRRVIELGKTKNFSRRTVHLNADAITAIKSVRSPGRKRTAMVFPNPVKDFVTDRWFHPCLKEAGITAYVWHCNRHTFCSWLAMNGASINEIQVAAGHKTIAMAAKYAHLSPAHNLGVVDRISGAVRNPNKH</sequence>
<dbReference type="InterPro" id="IPR002104">
    <property type="entry name" value="Integrase_catalytic"/>
</dbReference>
<keyword evidence="3" id="KW-0233">DNA recombination</keyword>
<dbReference type="GO" id="GO:0006310">
    <property type="term" value="P:DNA recombination"/>
    <property type="evidence" value="ECO:0007669"/>
    <property type="project" value="UniProtKB-KW"/>
</dbReference>
<dbReference type="Gene3D" id="1.10.443.10">
    <property type="entry name" value="Intergrase catalytic core"/>
    <property type="match status" value="1"/>
</dbReference>
<feature type="domain" description="Tyr recombinase" evidence="4">
    <location>
        <begin position="165"/>
        <end position="335"/>
    </location>
</feature>
<dbReference type="InterPro" id="IPR013762">
    <property type="entry name" value="Integrase-like_cat_sf"/>
</dbReference>
<name>A0AAU7DEE3_9BACT</name>
<gene>
    <name evidence="5" type="ORF">P8935_14085</name>
</gene>
<dbReference type="PANTHER" id="PTHR30349:SF64">
    <property type="entry name" value="PROPHAGE INTEGRASE INTD-RELATED"/>
    <property type="match status" value="1"/>
</dbReference>
<protein>
    <submittedName>
        <fullName evidence="5">Site-specific integrase</fullName>
    </submittedName>
</protein>
<dbReference type="AlphaFoldDB" id="A0AAU7DEE3"/>